<evidence type="ECO:0000313" key="2">
    <source>
        <dbReference type="EMBL" id="ELQ74218.1"/>
    </source>
</evidence>
<dbReference type="AlphaFoldDB" id="L7JRY2"/>
<evidence type="ECO:0000256" key="1">
    <source>
        <dbReference type="SAM" id="Phobius"/>
    </source>
</evidence>
<name>L7JRY2_TRAHO</name>
<keyword evidence="1" id="KW-0812">Transmembrane</keyword>
<keyword evidence="3" id="KW-1185">Reference proteome</keyword>
<reference evidence="2 3" key="1">
    <citation type="journal article" date="2012" name="PLoS Pathog.">
        <title>The genome of the obligate intracellular parasite Trachipleistophora hominis: new insights into microsporidian genome dynamics and reductive evolution.</title>
        <authorList>
            <person name="Heinz E."/>
            <person name="Williams T.A."/>
            <person name="Nakjang S."/>
            <person name="Noel C.J."/>
            <person name="Swan D.C."/>
            <person name="Goldberg A.V."/>
            <person name="Harris S.R."/>
            <person name="Weinmaier T."/>
            <person name="Markert S."/>
            <person name="Becher D."/>
            <person name="Bernhardt J."/>
            <person name="Dagan T."/>
            <person name="Hacker C."/>
            <person name="Lucocq J.M."/>
            <person name="Schweder T."/>
            <person name="Rattei T."/>
            <person name="Hall N."/>
            <person name="Hirt R.P."/>
            <person name="Embley T.M."/>
        </authorList>
    </citation>
    <scope>NUCLEOTIDE SEQUENCE [LARGE SCALE GENOMIC DNA]</scope>
</reference>
<dbReference type="EMBL" id="JH994060">
    <property type="protein sequence ID" value="ELQ74218.1"/>
    <property type="molecule type" value="Genomic_DNA"/>
</dbReference>
<gene>
    <name evidence="2" type="ORF">THOM_2869</name>
</gene>
<organism evidence="2 3">
    <name type="scientific">Trachipleistophora hominis</name>
    <name type="common">Microsporidian parasite</name>
    <dbReference type="NCBI Taxonomy" id="72359"/>
    <lineage>
        <taxon>Eukaryota</taxon>
        <taxon>Fungi</taxon>
        <taxon>Fungi incertae sedis</taxon>
        <taxon>Microsporidia</taxon>
        <taxon>Pleistophoridae</taxon>
        <taxon>Trachipleistophora</taxon>
    </lineage>
</organism>
<dbReference type="Proteomes" id="UP000011185">
    <property type="component" value="Unassembled WGS sequence"/>
</dbReference>
<accession>L7JRY2</accession>
<keyword evidence="1" id="KW-0472">Membrane</keyword>
<dbReference type="HOGENOM" id="CLU_3191636_0_0_1"/>
<proteinExistence type="predicted"/>
<feature type="transmembrane region" description="Helical" evidence="1">
    <location>
        <begin position="12"/>
        <end position="31"/>
    </location>
</feature>
<protein>
    <submittedName>
        <fullName evidence="2">Uncharacterized protein</fullName>
    </submittedName>
</protein>
<sequence>MKLVVCTPFINTMSVYIMGTAVLVHLISKLFKVRTRFTDVFKENNL</sequence>
<keyword evidence="1" id="KW-1133">Transmembrane helix</keyword>
<evidence type="ECO:0000313" key="3">
    <source>
        <dbReference type="Proteomes" id="UP000011185"/>
    </source>
</evidence>
<dbReference type="VEuPathDB" id="MicrosporidiaDB:THOM_2869"/>
<dbReference type="InParanoid" id="L7JRY2"/>